<evidence type="ECO:0000313" key="1">
    <source>
        <dbReference type="EMBL" id="KRM30839.1"/>
    </source>
</evidence>
<dbReference type="AlphaFoldDB" id="A0A0R1XKT2"/>
<reference evidence="1 2" key="1">
    <citation type="journal article" date="2015" name="Genome Announc.">
        <title>Expanding the biotechnology potential of lactobacilli through comparative genomics of 213 strains and associated genera.</title>
        <authorList>
            <person name="Sun Z."/>
            <person name="Harris H.M."/>
            <person name="McCann A."/>
            <person name="Guo C."/>
            <person name="Argimon S."/>
            <person name="Zhang W."/>
            <person name="Yang X."/>
            <person name="Jeffery I.B."/>
            <person name="Cooney J.C."/>
            <person name="Kagawa T.F."/>
            <person name="Liu W."/>
            <person name="Song Y."/>
            <person name="Salvetti E."/>
            <person name="Wrobel A."/>
            <person name="Rasinkangas P."/>
            <person name="Parkhill J."/>
            <person name="Rea M.C."/>
            <person name="O'Sullivan O."/>
            <person name="Ritari J."/>
            <person name="Douillard F.P."/>
            <person name="Paul Ross R."/>
            <person name="Yang R."/>
            <person name="Briner A.E."/>
            <person name="Felis G.E."/>
            <person name="de Vos W.M."/>
            <person name="Barrangou R."/>
            <person name="Klaenhammer T.R."/>
            <person name="Caufield P.W."/>
            <person name="Cui Y."/>
            <person name="Zhang H."/>
            <person name="O'Toole P.W."/>
        </authorList>
    </citation>
    <scope>NUCLEOTIDE SEQUENCE [LARGE SCALE GENOMIC DNA]</scope>
    <source>
        <strain evidence="1 2">DSM 18527</strain>
    </source>
</reference>
<sequence length="160" mass="18426">MTRGIPKDTQTFWYVDAVEEALCFGWIDSTYKVIVPGQPASQRLVPRNPHSQWSELNKQRCRRLIRLGKMTPAGARLLPDLDPGQFKIDPKIINALKRQPKAWAFFQTCPPLYRRVRCDTIQIKKRDTKLFQARLAKFVAACAQQKLIGQWDDGGRLMAN</sequence>
<dbReference type="Proteomes" id="UP000051236">
    <property type="component" value="Unassembled WGS sequence"/>
</dbReference>
<gene>
    <name evidence="1" type="ORF">FC83_GL001398</name>
</gene>
<evidence type="ECO:0008006" key="3">
    <source>
        <dbReference type="Google" id="ProtNLM"/>
    </source>
</evidence>
<proteinExistence type="predicted"/>
<dbReference type="EMBL" id="AZGA01000087">
    <property type="protein sequence ID" value="KRM30839.1"/>
    <property type="molecule type" value="Genomic_DNA"/>
</dbReference>
<comment type="caution">
    <text evidence="1">The sequence shown here is derived from an EMBL/GenBank/DDBJ whole genome shotgun (WGS) entry which is preliminary data.</text>
</comment>
<dbReference type="Pfam" id="PF13376">
    <property type="entry name" value="OmdA"/>
    <property type="match status" value="1"/>
</dbReference>
<evidence type="ECO:0000313" key="2">
    <source>
        <dbReference type="Proteomes" id="UP000051236"/>
    </source>
</evidence>
<accession>A0A0R1XKT2</accession>
<dbReference type="STRING" id="1423734.FC83_GL001398"/>
<organism evidence="1 2">
    <name type="scientific">Agrilactobacillus composti DSM 18527 = JCM 14202</name>
    <dbReference type="NCBI Taxonomy" id="1423734"/>
    <lineage>
        <taxon>Bacteria</taxon>
        <taxon>Bacillati</taxon>
        <taxon>Bacillota</taxon>
        <taxon>Bacilli</taxon>
        <taxon>Lactobacillales</taxon>
        <taxon>Lactobacillaceae</taxon>
        <taxon>Agrilactobacillus</taxon>
    </lineage>
</organism>
<name>A0A0R1XKT2_9LACO</name>
<dbReference type="eggNOG" id="COG4430">
    <property type="taxonomic scope" value="Bacteria"/>
</dbReference>
<protein>
    <recommendedName>
        <fullName evidence="3">Thymidylate synthase</fullName>
    </recommendedName>
</protein>
<keyword evidence="2" id="KW-1185">Reference proteome</keyword>
<dbReference type="PATRIC" id="fig|1423734.3.peg.1412"/>